<evidence type="ECO:0000256" key="2">
    <source>
        <dbReference type="ARBA" id="ARBA00022723"/>
    </source>
</evidence>
<accession>A0A0P1LN54</accession>
<dbReference type="GO" id="GO:0005524">
    <property type="term" value="F:ATP binding"/>
    <property type="evidence" value="ECO:0007669"/>
    <property type="project" value="UniProtKB-UniRule"/>
</dbReference>
<dbReference type="FunFam" id="1.10.150.300:FF:000001">
    <property type="entry name" value="Ribosome-binding ATPase YchF"/>
    <property type="match status" value="1"/>
</dbReference>
<dbReference type="PROSITE" id="PS51880">
    <property type="entry name" value="TGS"/>
    <property type="match status" value="1"/>
</dbReference>
<dbReference type="InterPro" id="IPR031167">
    <property type="entry name" value="G_OBG"/>
</dbReference>
<dbReference type="InterPro" id="IPR012676">
    <property type="entry name" value="TGS-like"/>
</dbReference>
<evidence type="ECO:0000313" key="12">
    <source>
        <dbReference type="Proteomes" id="UP000182200"/>
    </source>
</evidence>
<feature type="binding site" evidence="6">
    <location>
        <begin position="12"/>
        <end position="17"/>
    </location>
    <ligand>
        <name>ATP</name>
        <dbReference type="ChEBI" id="CHEBI:30616"/>
    </ligand>
</feature>
<dbReference type="PIRSF" id="PIRSF006641">
    <property type="entry name" value="CHP00092"/>
    <property type="match status" value="1"/>
</dbReference>
<dbReference type="Proteomes" id="UP000182200">
    <property type="component" value="Unassembled WGS sequence"/>
</dbReference>
<dbReference type="NCBIfam" id="TIGR00092">
    <property type="entry name" value="redox-regulated ATPase YchF"/>
    <property type="match status" value="1"/>
</dbReference>
<dbReference type="AlphaFoldDB" id="A0A0P1LYI6"/>
<dbReference type="InterPro" id="IPR023192">
    <property type="entry name" value="TGS-like_dom_sf"/>
</dbReference>
<dbReference type="EMBL" id="FAOP01000004">
    <property type="protein sequence ID" value="CUU03515.1"/>
    <property type="molecule type" value="Genomic_DNA"/>
</dbReference>
<keyword evidence="3 6" id="KW-0547">Nucleotide-binding</keyword>
<dbReference type="Gene3D" id="3.10.20.30">
    <property type="match status" value="1"/>
</dbReference>
<dbReference type="Proteomes" id="UP000182011">
    <property type="component" value="Unassembled WGS sequence"/>
</dbReference>
<evidence type="ECO:0000259" key="8">
    <source>
        <dbReference type="PROSITE" id="PS51880"/>
    </source>
</evidence>
<dbReference type="Pfam" id="PF01926">
    <property type="entry name" value="MMR_HSR1"/>
    <property type="match status" value="1"/>
</dbReference>
<dbReference type="Pfam" id="PF06071">
    <property type="entry name" value="YchF-GTPase_C"/>
    <property type="match status" value="1"/>
</dbReference>
<organism evidence="10 11">
    <name type="scientific">Candidatus Kryptonium thompsonii</name>
    <dbReference type="NCBI Taxonomy" id="1633631"/>
    <lineage>
        <taxon>Bacteria</taxon>
        <taxon>Pseudomonadati</taxon>
        <taxon>Candidatus Kryptoniota</taxon>
        <taxon>Candidatus Kryptonium</taxon>
    </lineage>
</organism>
<evidence type="ECO:0000313" key="11">
    <source>
        <dbReference type="Proteomes" id="UP000182011"/>
    </source>
</evidence>
<name>A0A0P1LYI6_9BACT</name>
<dbReference type="GO" id="GO:0005737">
    <property type="term" value="C:cytoplasm"/>
    <property type="evidence" value="ECO:0007669"/>
    <property type="project" value="TreeGrafter"/>
</dbReference>
<gene>
    <name evidence="6" type="primary">ychF</name>
    <name evidence="10" type="ORF">JGI4_00764</name>
    <name evidence="9" type="ORF">JGI8_01081</name>
</gene>
<protein>
    <recommendedName>
        <fullName evidence="6">Ribosome-binding ATPase YchF</fullName>
    </recommendedName>
</protein>
<comment type="function">
    <text evidence="6">ATPase that binds to both the 70S ribosome and the 50S ribosomal subunit in a nucleotide-independent manner.</text>
</comment>
<evidence type="ECO:0000256" key="6">
    <source>
        <dbReference type="HAMAP-Rule" id="MF_00944"/>
    </source>
</evidence>
<dbReference type="OrthoDB" id="9810373at2"/>
<dbReference type="InterPro" id="IPR006073">
    <property type="entry name" value="GTP-bd"/>
</dbReference>
<accession>A0A0P1MU03</accession>
<keyword evidence="12" id="KW-1185">Reference proteome</keyword>
<dbReference type="GO" id="GO:0043023">
    <property type="term" value="F:ribosomal large subunit binding"/>
    <property type="evidence" value="ECO:0007669"/>
    <property type="project" value="UniProtKB-UniRule"/>
</dbReference>
<evidence type="ECO:0000313" key="9">
    <source>
        <dbReference type="EMBL" id="CUS87196.1"/>
    </source>
</evidence>
<accession>A0A0P1LJ86</accession>
<evidence type="ECO:0000256" key="1">
    <source>
        <dbReference type="ARBA" id="ARBA00001946"/>
    </source>
</evidence>
<dbReference type="PANTHER" id="PTHR23305:SF18">
    <property type="entry name" value="OBG-TYPE G DOMAIN-CONTAINING PROTEIN"/>
    <property type="match status" value="1"/>
</dbReference>
<dbReference type="InterPro" id="IPR004396">
    <property type="entry name" value="ATPase_YchF/OLA1"/>
</dbReference>
<dbReference type="PANTHER" id="PTHR23305">
    <property type="entry name" value="OBG GTPASE FAMILY"/>
    <property type="match status" value="1"/>
</dbReference>
<dbReference type="InterPro" id="IPR041706">
    <property type="entry name" value="YchF_N"/>
</dbReference>
<reference evidence="9 12" key="1">
    <citation type="submission" date="2015-11" db="EMBL/GenBank/DDBJ databases">
        <authorList>
            <person name="Varghese N."/>
        </authorList>
    </citation>
    <scope>NUCLEOTIDE SEQUENCE [LARGE SCALE GENOMIC DNA]</scope>
    <source>
        <strain evidence="9 12">JGI-8</strain>
    </source>
</reference>
<accession>A0A0P1LYI6</accession>
<keyword evidence="2" id="KW-0479">Metal-binding</keyword>
<sequence>MGFKCGIVGLPNVGKSTLFNALTFSSVPAENYPFCTIDPNFGVVPVPDERLKLLGKVFNPKRGVTPAVIEFVDIAGLVKGASKGEGLGNQFLAHIREVDAIIHIVRCFEDENVAHVNGDVNPRRDIEIVEMELILKDIETIQRRIEKIRNIARSGDKKAQHQLSIYEDLLSHLNNGKFASSFKFHPEDKALIDELHLLTNKRFIYVANVDEAGLKGNKYVDEVVKIAQSEGVPVLVICAKLEAELAQLTEEERREFLKELGLDEPGLNKVVKAGYEVLDLITFFTGNENEVRAWAVKRGTTAYEAAGKIHSDFQKGFIKAEIMRWDELVKYGSEHALREHGLVKFEGKEYIVQDGDVILFRFQT</sequence>
<dbReference type="InterPro" id="IPR027417">
    <property type="entry name" value="P-loop_NTPase"/>
</dbReference>
<evidence type="ECO:0000256" key="5">
    <source>
        <dbReference type="ARBA" id="ARBA00022842"/>
    </source>
</evidence>
<evidence type="ECO:0000256" key="3">
    <source>
        <dbReference type="ARBA" id="ARBA00022741"/>
    </source>
</evidence>
<dbReference type="GO" id="GO:0005525">
    <property type="term" value="F:GTP binding"/>
    <property type="evidence" value="ECO:0007669"/>
    <property type="project" value="InterPro"/>
</dbReference>
<dbReference type="RefSeq" id="WP_047134125.1">
    <property type="nucleotide sequence ID" value="NZ_CZVI01000012.1"/>
</dbReference>
<dbReference type="GO" id="GO:0046872">
    <property type="term" value="F:metal ion binding"/>
    <property type="evidence" value="ECO:0007669"/>
    <property type="project" value="UniProtKB-KW"/>
</dbReference>
<dbReference type="PROSITE" id="PS51710">
    <property type="entry name" value="G_OBG"/>
    <property type="match status" value="1"/>
</dbReference>
<evidence type="ECO:0000259" key="7">
    <source>
        <dbReference type="PROSITE" id="PS51710"/>
    </source>
</evidence>
<keyword evidence="4 6" id="KW-0067">ATP-binding</keyword>
<dbReference type="InterPro" id="IPR012675">
    <property type="entry name" value="Beta-grasp_dom_sf"/>
</dbReference>
<comment type="similarity">
    <text evidence="6">Belongs to the TRAFAC class OBG-HflX-like GTPase superfamily. OBG GTPase family. YchF/OLA1 subfamily.</text>
</comment>
<accession>A0A0P1M9Q1</accession>
<dbReference type="CDD" id="cd01900">
    <property type="entry name" value="YchF"/>
    <property type="match status" value="1"/>
</dbReference>
<proteinExistence type="inferred from homology"/>
<dbReference type="STRING" id="1633631.GCA_001442925_00764"/>
<dbReference type="Gene3D" id="3.40.50.300">
    <property type="entry name" value="P-loop containing nucleotide triphosphate hydrolases"/>
    <property type="match status" value="1"/>
</dbReference>
<comment type="cofactor">
    <cofactor evidence="1">
        <name>Mg(2+)</name>
        <dbReference type="ChEBI" id="CHEBI:18420"/>
    </cofactor>
</comment>
<dbReference type="FunFam" id="3.10.20.30:FF:000001">
    <property type="entry name" value="Ribosome-binding ATPase YchF"/>
    <property type="match status" value="1"/>
</dbReference>
<dbReference type="Gene3D" id="1.10.150.300">
    <property type="entry name" value="TGS-like domain"/>
    <property type="match status" value="1"/>
</dbReference>
<keyword evidence="5" id="KW-0460">Magnesium</keyword>
<dbReference type="GO" id="GO:0016887">
    <property type="term" value="F:ATP hydrolysis activity"/>
    <property type="evidence" value="ECO:0007669"/>
    <property type="project" value="UniProtKB-UniRule"/>
</dbReference>
<evidence type="ECO:0000256" key="4">
    <source>
        <dbReference type="ARBA" id="ARBA00022840"/>
    </source>
</evidence>
<reference evidence="10 11" key="2">
    <citation type="submission" date="2015-11" db="EMBL/GenBank/DDBJ databases">
        <authorList>
            <person name="Zhang Y."/>
            <person name="Guo Z."/>
        </authorList>
    </citation>
    <scope>NUCLEOTIDE SEQUENCE [LARGE SCALE GENOMIC DNA]</scope>
    <source>
        <strain evidence="10">JGI-4</strain>
    </source>
</reference>
<feature type="domain" description="OBG-type G" evidence="7">
    <location>
        <begin position="3"/>
        <end position="257"/>
    </location>
</feature>
<dbReference type="SUPFAM" id="SSF52540">
    <property type="entry name" value="P-loop containing nucleoside triphosphate hydrolases"/>
    <property type="match status" value="1"/>
</dbReference>
<dbReference type="InterPro" id="IPR004095">
    <property type="entry name" value="TGS"/>
</dbReference>
<dbReference type="InterPro" id="IPR013029">
    <property type="entry name" value="YchF_C"/>
</dbReference>
<accession>A0A0S4MYF2</accession>
<dbReference type="CDD" id="cd04867">
    <property type="entry name" value="TGS_YchF_OLA1"/>
    <property type="match status" value="1"/>
</dbReference>
<evidence type="ECO:0000313" key="10">
    <source>
        <dbReference type="EMBL" id="CUU03515.1"/>
    </source>
</evidence>
<dbReference type="HAMAP" id="MF_00944">
    <property type="entry name" value="YchF_OLA1_ATPase"/>
    <property type="match status" value="1"/>
</dbReference>
<dbReference type="PRINTS" id="PR00326">
    <property type="entry name" value="GTP1OBG"/>
</dbReference>
<dbReference type="SUPFAM" id="SSF81271">
    <property type="entry name" value="TGS-like"/>
    <property type="match status" value="1"/>
</dbReference>
<dbReference type="EMBL" id="CZVI01000012">
    <property type="protein sequence ID" value="CUS87196.1"/>
    <property type="molecule type" value="Genomic_DNA"/>
</dbReference>
<feature type="domain" description="TGS" evidence="8">
    <location>
        <begin position="279"/>
        <end position="362"/>
    </location>
</feature>
<accession>A0A0P1M166</accession>